<comment type="miscellaneous">
    <text evidence="10">In the RecBCD complex, RecB has a slow 3'-5' helicase, an exonuclease activity and loads RecA onto ssDNA, RecD has a fast 5'-3' helicase activity, while RecC stimulates the ATPase and processivity of the RecB helicase and contributes to recognition of the Chi site.</text>
</comment>
<dbReference type="GO" id="GO:0000724">
    <property type="term" value="P:double-strand break repair via homologous recombination"/>
    <property type="evidence" value="ECO:0007669"/>
    <property type="project" value="UniProtKB-UniRule"/>
</dbReference>
<keyword evidence="4 10" id="KW-0378">Hydrolase</keyword>
<dbReference type="EMBL" id="RJJQ01000018">
    <property type="protein sequence ID" value="RNI19859.1"/>
    <property type="molecule type" value="Genomic_DNA"/>
</dbReference>
<keyword evidence="3 10" id="KW-0227">DNA damage</keyword>
<protein>
    <recommendedName>
        <fullName evidence="10">RecBCD enzyme subunit RecC</fullName>
    </recommendedName>
    <alternativeName>
        <fullName evidence="10">Exonuclease V subunit RecC</fullName>
        <shortName evidence="10">ExoV subunit RecC</shortName>
    </alternativeName>
    <alternativeName>
        <fullName evidence="10">Helicase/nuclease RecBCD subunit RecC</fullName>
    </alternativeName>
</protein>
<proteinExistence type="inferred from homology"/>
<dbReference type="NCBIfam" id="TIGR01450">
    <property type="entry name" value="recC"/>
    <property type="match status" value="1"/>
</dbReference>
<comment type="function">
    <text evidence="10">A helicase/nuclease that prepares dsDNA breaks (DSB) for recombinational DNA repair. Binds to DSBs and unwinds DNA via a highly rapid and processive ATP-dependent bidirectional helicase activity. Unwinds dsDNA until it encounters a Chi (crossover hotspot instigator) sequence from the 3' direction. Cuts ssDNA a few nucleotides 3' to the Chi site. The properties and activities of the enzyme are changed at Chi. The Chi-altered holoenzyme produces a long 3'-ssDNA overhang and facilitates RecA-binding to the ssDNA for homologous DNA recombination and repair. Holoenzyme degrades any linearized DNA that is unable to undergo homologous recombination. In the holoenzyme this subunit recognizes the wild-type Chi sequence, and when added to isolated RecB increases its ATP-dependent helicase processivity.</text>
</comment>
<dbReference type="PANTHER" id="PTHR30591">
    <property type="entry name" value="RECBCD ENZYME SUBUNIT RECC"/>
    <property type="match status" value="1"/>
</dbReference>
<keyword evidence="9 10" id="KW-0234">DNA repair</keyword>
<dbReference type="InterPro" id="IPR013986">
    <property type="entry name" value="DExx_box_DNA_helicase_dom_sf"/>
</dbReference>
<evidence type="ECO:0000256" key="2">
    <source>
        <dbReference type="ARBA" id="ARBA00022741"/>
    </source>
</evidence>
<dbReference type="GO" id="GO:0008854">
    <property type="term" value="F:exodeoxyribonuclease V activity"/>
    <property type="evidence" value="ECO:0007669"/>
    <property type="project" value="InterPro"/>
</dbReference>
<dbReference type="Pfam" id="PF17946">
    <property type="entry name" value="RecC_C"/>
    <property type="match status" value="1"/>
</dbReference>
<feature type="compositionally biased region" description="Basic and acidic residues" evidence="11">
    <location>
        <begin position="325"/>
        <end position="342"/>
    </location>
</feature>
<keyword evidence="5 10" id="KW-0347">Helicase</keyword>
<name>A0A3M9M2P1_9MICO</name>
<comment type="similarity">
    <text evidence="10">Belongs to the RecC family.</text>
</comment>
<dbReference type="PIRSF" id="PIRSF000980">
    <property type="entry name" value="RecC"/>
    <property type="match status" value="1"/>
</dbReference>
<keyword evidence="6 10" id="KW-0269">Exonuclease</keyword>
<dbReference type="InterPro" id="IPR041500">
    <property type="entry name" value="RecC_C"/>
</dbReference>
<evidence type="ECO:0000259" key="12">
    <source>
        <dbReference type="Pfam" id="PF17946"/>
    </source>
</evidence>
<dbReference type="PANTHER" id="PTHR30591:SF1">
    <property type="entry name" value="RECBCD ENZYME SUBUNIT RECC"/>
    <property type="match status" value="1"/>
</dbReference>
<sequence>MTLILHRAERTDALADGLARLLLDPLPDPFVQELVIVPTRGVERWLAQSLSGRLGTGPRGSDGICAGVRFVAPHSLVAMLTTRDRDDPWHPDRLVWPLLETVDASLDETWCAVLAAHLGHRSADQLAEHRAGRRYAVARRLAGLFSSYAIQRPQLLIDWAAGQFTDGAGGDLDDDLHWQAKLWGALLPRVDAPPPHERHRDALEVLRAGGDPSPNAILPERLSLFGHTRMPVTEVELLAALAEHRDVHLWLPQPSGALWEELRSRGSGAVPRKDDDSADAVRHPLLATLGRDSRELQRSLPPHDDQTDPVAASTRSTTVLGHLQQDLHDNAAPDRARREDRVVPPDDRSVQVHACHGLARQVEVLREVVTGLLQDDPGLEPRDILVMCPDIESYAPLIQAAFGLAESAGHTPTAAHPAHMLRVKLADRSLATTNPLFEIASVLIDFAVGRVRVSELHAVLSTDPVRRRFELDEDDLARIADWTTAAEIRWGLDAEHRQRYQLGGYDQNTWQFGLRRLLLGVATTGDSGTVGSVLPVDDVASGDIGLVGRFAEFVDRLETAVDALATAHTVDAWMGALRQGVATLCLVPLENSWQQTQFDRELEQVRSLAAASTQLRVSDIRHLLRGHLEGRATRANFRTGTLTVCTMMPMRSVPHRVICLLGLDDGVFPRGAGTDGDDVLARRPMTGERDVRSEDRQLLLDAVLAATDHLIVTYSGAGEHTGQERPPAAPLGELIDAVRRTATWPDDRDVVVRHPLQPFDIRNLMPGVLDTSQAFSFDRLSLAGARAAQHQVTRDPRLLPEPLRTPATDEVSLADLLKFFEDPARWFVRQRLDVALPFEIDEVPDTMPIELDALQKWQIGDRALADSMRGISRDEIARMERLRGAIPPGTLGAGAVEWAVDGVGAVRAPISTLLGVDDTSIDLEVALPGGRRLTGTVSGLRGDIHLAVGYSTLKAKQRLQSWIVLLALTAGAPDRQWCTVTAGWLRGGARRQAGYYTAGPLDQEVALSGLAELVDVFVRGMDEPIPLPLQTSLAYAEALRRSPERTRAASYAGAQRWESRDFPGEADDAAQRLIHGGVIDFATLAGEQPRDDEAWNAATSRLGQYALRVWPPMLAAQRSGTT</sequence>
<dbReference type="RefSeq" id="WP_123272420.1">
    <property type="nucleotide sequence ID" value="NZ_RJJQ01000018.1"/>
</dbReference>
<evidence type="ECO:0000256" key="8">
    <source>
        <dbReference type="ARBA" id="ARBA00023125"/>
    </source>
</evidence>
<evidence type="ECO:0000256" key="7">
    <source>
        <dbReference type="ARBA" id="ARBA00022840"/>
    </source>
</evidence>
<dbReference type="InterPro" id="IPR027417">
    <property type="entry name" value="P-loop_NTPase"/>
</dbReference>
<feature type="domain" description="RecC C-terminal" evidence="12">
    <location>
        <begin position="809"/>
        <end position="1039"/>
    </location>
</feature>
<evidence type="ECO:0000313" key="14">
    <source>
        <dbReference type="Proteomes" id="UP000271678"/>
    </source>
</evidence>
<dbReference type="Gene3D" id="3.40.50.10930">
    <property type="match status" value="1"/>
</dbReference>
<dbReference type="Gene3D" id="1.10.10.160">
    <property type="match status" value="1"/>
</dbReference>
<evidence type="ECO:0000256" key="3">
    <source>
        <dbReference type="ARBA" id="ARBA00022763"/>
    </source>
</evidence>
<dbReference type="HAMAP" id="MF_01486">
    <property type="entry name" value="RecC"/>
    <property type="match status" value="1"/>
</dbReference>
<dbReference type="SUPFAM" id="SSF52540">
    <property type="entry name" value="P-loop containing nucleoside triphosphate hydrolases"/>
    <property type="match status" value="2"/>
</dbReference>
<evidence type="ECO:0000313" key="13">
    <source>
        <dbReference type="EMBL" id="RNI19859.1"/>
    </source>
</evidence>
<feature type="compositionally biased region" description="Basic and acidic residues" evidence="11">
    <location>
        <begin position="291"/>
        <end position="306"/>
    </location>
</feature>
<organism evidence="13 14">
    <name type="scientific">Flexivirga caeni</name>
    <dbReference type="NCBI Taxonomy" id="2294115"/>
    <lineage>
        <taxon>Bacteria</taxon>
        <taxon>Bacillati</taxon>
        <taxon>Actinomycetota</taxon>
        <taxon>Actinomycetes</taxon>
        <taxon>Micrococcales</taxon>
        <taxon>Dermacoccaceae</taxon>
        <taxon>Flexivirga</taxon>
    </lineage>
</organism>
<dbReference type="GO" id="GO:0009338">
    <property type="term" value="C:exodeoxyribonuclease V complex"/>
    <property type="evidence" value="ECO:0007669"/>
    <property type="project" value="InterPro"/>
</dbReference>
<gene>
    <name evidence="10 13" type="primary">recC</name>
    <name evidence="13" type="ORF">EFY87_15635</name>
</gene>
<evidence type="ECO:0000256" key="4">
    <source>
        <dbReference type="ARBA" id="ARBA00022801"/>
    </source>
</evidence>
<dbReference type="Gene3D" id="3.40.50.300">
    <property type="entry name" value="P-loop containing nucleotide triphosphate hydrolases"/>
    <property type="match status" value="2"/>
</dbReference>
<dbReference type="Pfam" id="PF04257">
    <property type="entry name" value="Exonuc_V_gamma"/>
    <property type="match status" value="1"/>
</dbReference>
<keyword evidence="2 10" id="KW-0547">Nucleotide-binding</keyword>
<dbReference type="Proteomes" id="UP000271678">
    <property type="component" value="Unassembled WGS sequence"/>
</dbReference>
<dbReference type="InterPro" id="IPR011335">
    <property type="entry name" value="Restrct_endonuc-II-like"/>
</dbReference>
<reference evidence="13 14" key="1">
    <citation type="submission" date="2018-11" db="EMBL/GenBank/DDBJ databases">
        <title>Draft genome of Simplicispira Flexivirga sp. BO-16.</title>
        <authorList>
            <person name="Im W.T."/>
        </authorList>
    </citation>
    <scope>NUCLEOTIDE SEQUENCE [LARGE SCALE GENOMIC DNA]</scope>
    <source>
        <strain evidence="13 14">BO-16</strain>
    </source>
</reference>
<keyword evidence="8 10" id="KW-0238">DNA-binding</keyword>
<comment type="caution">
    <text evidence="13">The sequence shown here is derived from an EMBL/GenBank/DDBJ whole genome shotgun (WGS) entry which is preliminary data.</text>
</comment>
<accession>A0A3M9M2P1</accession>
<evidence type="ECO:0000256" key="9">
    <source>
        <dbReference type="ARBA" id="ARBA00023204"/>
    </source>
</evidence>
<dbReference type="SUPFAM" id="SSF52980">
    <property type="entry name" value="Restriction endonuclease-like"/>
    <property type="match status" value="1"/>
</dbReference>
<feature type="region of interest" description="Disordered" evidence="11">
    <location>
        <begin position="286"/>
        <end position="342"/>
    </location>
</feature>
<comment type="subunit">
    <text evidence="10">Heterotrimer of RecB, RecC and RecD. All subunits contribute to DNA-binding.</text>
</comment>
<keyword evidence="14" id="KW-1185">Reference proteome</keyword>
<dbReference type="GO" id="GO:0003677">
    <property type="term" value="F:DNA binding"/>
    <property type="evidence" value="ECO:0007669"/>
    <property type="project" value="UniProtKB-UniRule"/>
</dbReference>
<evidence type="ECO:0000256" key="11">
    <source>
        <dbReference type="SAM" id="MobiDB-lite"/>
    </source>
</evidence>
<evidence type="ECO:0000256" key="5">
    <source>
        <dbReference type="ARBA" id="ARBA00022806"/>
    </source>
</evidence>
<keyword evidence="1 10" id="KW-0540">Nuclease</keyword>
<evidence type="ECO:0000256" key="1">
    <source>
        <dbReference type="ARBA" id="ARBA00022722"/>
    </source>
</evidence>
<evidence type="ECO:0000256" key="10">
    <source>
        <dbReference type="HAMAP-Rule" id="MF_01486"/>
    </source>
</evidence>
<dbReference type="InterPro" id="IPR006697">
    <property type="entry name" value="RecC"/>
</dbReference>
<dbReference type="AlphaFoldDB" id="A0A3M9M2P1"/>
<keyword evidence="7 10" id="KW-0067">ATP-binding</keyword>
<dbReference type="OrthoDB" id="9762834at2"/>
<dbReference type="GO" id="GO:0003678">
    <property type="term" value="F:DNA helicase activity"/>
    <property type="evidence" value="ECO:0007669"/>
    <property type="project" value="UniProtKB-UniRule"/>
</dbReference>
<evidence type="ECO:0000256" key="6">
    <source>
        <dbReference type="ARBA" id="ARBA00022839"/>
    </source>
</evidence>
<dbReference type="GO" id="GO:0005524">
    <property type="term" value="F:ATP binding"/>
    <property type="evidence" value="ECO:0007669"/>
    <property type="project" value="UniProtKB-UniRule"/>
</dbReference>